<name>Q016V8_OSTTA</name>
<reference evidence="3 5" key="1">
    <citation type="journal article" date="2006" name="Proc. Natl. Acad. Sci. U.S.A.">
        <title>Genome analysis of the smallest free-living eukaryote Ostreococcus tauri unveils many unique features.</title>
        <authorList>
            <person name="Derelle E."/>
            <person name="Ferraz C."/>
            <person name="Rombauts S."/>
            <person name="Rouze P."/>
            <person name="Worden A.Z."/>
            <person name="Robbens S."/>
            <person name="Partensky F."/>
            <person name="Degroeve S."/>
            <person name="Echeynie S."/>
            <person name="Cooke R."/>
            <person name="Saeys Y."/>
            <person name="Wuyts J."/>
            <person name="Jabbari K."/>
            <person name="Bowler C."/>
            <person name="Panaud O."/>
            <person name="Piegu B."/>
            <person name="Ball S.G."/>
            <person name="Ral J.-P."/>
            <person name="Bouget F.-Y."/>
            <person name="Piganeau G."/>
            <person name="De Baets B."/>
            <person name="Picard A."/>
            <person name="Delseny M."/>
            <person name="Demaille J."/>
            <person name="Van de Peer Y."/>
            <person name="Moreau H."/>
        </authorList>
    </citation>
    <scope>NUCLEOTIDE SEQUENCE [LARGE SCALE GENOMIC DNA]</scope>
    <source>
        <strain evidence="3 5">OTTH0595</strain>
    </source>
</reference>
<reference evidence="4" key="3">
    <citation type="submission" date="2017-04" db="EMBL/GenBank/DDBJ databases">
        <title>Population genomics of picophytoplankton unveils novel chromosome hypervariability.</title>
        <authorList>
            <consortium name="DOE Joint Genome Institute"/>
            <person name="Blanc-Mathieu R."/>
            <person name="Krasovec M."/>
            <person name="Hebrard M."/>
            <person name="Yau S."/>
            <person name="Desgranges E."/>
            <person name="Martin J."/>
            <person name="Schackwitz W."/>
            <person name="Kuo A."/>
            <person name="Salin G."/>
            <person name="Donnadieu C."/>
            <person name="Desdevises Y."/>
            <person name="Sanchez-Ferandin S."/>
            <person name="Moreau H."/>
            <person name="Rivals E."/>
            <person name="Grigoriev I.V."/>
            <person name="Grimsley N."/>
            <person name="Eyre-Walker A."/>
            <person name="Piganeau G."/>
        </authorList>
    </citation>
    <scope>NUCLEOTIDE SEQUENCE [LARGE SCALE GENOMIC DNA]</scope>
    <source>
        <strain evidence="4">RCC 1115</strain>
    </source>
</reference>
<feature type="compositionally biased region" description="Polar residues" evidence="1">
    <location>
        <begin position="280"/>
        <end position="292"/>
    </location>
</feature>
<feature type="region of interest" description="Disordered" evidence="1">
    <location>
        <begin position="130"/>
        <end position="205"/>
    </location>
</feature>
<dbReference type="Pfam" id="PF13266">
    <property type="entry name" value="DUF4057"/>
    <property type="match status" value="1"/>
</dbReference>
<dbReference type="RefSeq" id="XP_003079907.1">
    <property type="nucleotide sequence ID" value="XM_003079859.1"/>
</dbReference>
<dbReference type="Proteomes" id="UP000009170">
    <property type="component" value="Unassembled WGS sequence"/>
</dbReference>
<accession>A0A454XUN2</accession>
<dbReference type="GeneID" id="9835409"/>
<proteinExistence type="predicted"/>
<sequence length="333" mass="35512">MDDFRRGTRTNAPPGGASSVTFGSDGITSVCEEEVRWRRASAAKLAERAGSGGIFGEDARADAGAARVEEDGPRTRCATWDDVKVMMIADLRTRCRERGINPAGSREALAERLWEALSNGECALEVEDKPKGGVSSATMNNNYTRSSGQNAGNFLTARATSRVLRDPGGGSSFIFGGESPPKRSGNGEGDRTSRGGSPKAQARASHIAAMAGSDIFGAPQMRSSRISAAKLAEQRGNNVFDQTLPPTKPIPAHRQAALRQIQGVDIFDQNLPQVRRQRCGKSQTPGGSSSINFEGMFLPASDDEGDAPDDDEDEEPDEGETRNVPVVEEPEET</sequence>
<dbReference type="STRING" id="70448.Q016V8"/>
<dbReference type="PANTHER" id="PTHR31132:SF13">
    <property type="entry name" value="N-LYSINE METHYLTRANSFERASE"/>
    <property type="match status" value="1"/>
</dbReference>
<gene>
    <name evidence="4" type="ORF">BE221DRAFT_189711</name>
    <name evidence="3" type="ORF">OT_ostta06g02720</name>
</gene>
<organism evidence="3 5">
    <name type="scientific">Ostreococcus tauri</name>
    <name type="common">Marine green alga</name>
    <dbReference type="NCBI Taxonomy" id="70448"/>
    <lineage>
        <taxon>Eukaryota</taxon>
        <taxon>Viridiplantae</taxon>
        <taxon>Chlorophyta</taxon>
        <taxon>Mamiellophyceae</taxon>
        <taxon>Mamiellales</taxon>
        <taxon>Bathycoccaceae</taxon>
        <taxon>Ostreococcus</taxon>
    </lineage>
</organism>
<dbReference type="InParanoid" id="Q016V8"/>
<accession>A0A1Y5IN77</accession>
<dbReference type="PROSITE" id="PS50800">
    <property type="entry name" value="SAP"/>
    <property type="match status" value="1"/>
</dbReference>
<evidence type="ECO:0000259" key="2">
    <source>
        <dbReference type="PROSITE" id="PS50800"/>
    </source>
</evidence>
<evidence type="ECO:0000313" key="3">
    <source>
        <dbReference type="EMBL" id="CAL53553.1"/>
    </source>
</evidence>
<feature type="region of interest" description="Disordered" evidence="1">
    <location>
        <begin position="1"/>
        <end position="24"/>
    </location>
</feature>
<dbReference type="Proteomes" id="UP000195557">
    <property type="component" value="Unassembled WGS sequence"/>
</dbReference>
<protein>
    <recommendedName>
        <fullName evidence="2">SAP domain-containing protein</fullName>
    </recommendedName>
</protein>
<dbReference type="EMBL" id="KZ155774">
    <property type="protein sequence ID" value="OUS48415.1"/>
    <property type="molecule type" value="Genomic_DNA"/>
</dbReference>
<dbReference type="KEGG" id="ota:OT_ostta06g02720"/>
<keyword evidence="5" id="KW-1185">Reference proteome</keyword>
<dbReference type="InterPro" id="IPR025131">
    <property type="entry name" value="DUF4057"/>
</dbReference>
<dbReference type="OrthoDB" id="498418at2759"/>
<feature type="domain" description="SAP" evidence="2">
    <location>
        <begin position="83"/>
        <end position="117"/>
    </location>
</feature>
<evidence type="ECO:0000313" key="4">
    <source>
        <dbReference type="EMBL" id="OUS48415.1"/>
    </source>
</evidence>
<dbReference type="InterPro" id="IPR003034">
    <property type="entry name" value="SAP_dom"/>
</dbReference>
<feature type="region of interest" description="Disordered" evidence="1">
    <location>
        <begin position="276"/>
        <end position="333"/>
    </location>
</feature>
<dbReference type="EMBL" id="CAID01000006">
    <property type="protein sequence ID" value="CAL53553.1"/>
    <property type="molecule type" value="Genomic_DNA"/>
</dbReference>
<accession>Q016V8</accession>
<dbReference type="OMA" id="FACPELP"/>
<reference evidence="3" key="2">
    <citation type="journal article" date="2014" name="BMC Genomics">
        <title>An improved genome of the model marine alga Ostreococcus tauri unfolds by assessing Illumina de novo assemblies.</title>
        <authorList>
            <person name="Blanc-Mathieu R."/>
            <person name="Verhelst B."/>
            <person name="Derelle E."/>
            <person name="Rombauts S."/>
            <person name="Bouget F.Y."/>
            <person name="Carre I."/>
            <person name="Chateau A."/>
            <person name="Eyre-Walker A."/>
            <person name="Grimsley N."/>
            <person name="Moreau H."/>
            <person name="Piegu B."/>
            <person name="Rivals E."/>
            <person name="Schackwitz W."/>
            <person name="Van de Peer Y."/>
            <person name="Piganeau G."/>
        </authorList>
    </citation>
    <scope>NUCLEOTIDE SEQUENCE</scope>
    <source>
        <strain evidence="3">RCC4221</strain>
    </source>
</reference>
<feature type="compositionally biased region" description="Acidic residues" evidence="1">
    <location>
        <begin position="301"/>
        <end position="318"/>
    </location>
</feature>
<evidence type="ECO:0000313" key="5">
    <source>
        <dbReference type="Proteomes" id="UP000009170"/>
    </source>
</evidence>
<evidence type="ECO:0000256" key="1">
    <source>
        <dbReference type="SAM" id="MobiDB-lite"/>
    </source>
</evidence>
<dbReference type="AlphaFoldDB" id="Q016V8"/>
<dbReference type="PANTHER" id="PTHR31132">
    <property type="entry name" value="N-LYSINE METHYLTRANSFERASE"/>
    <property type="match status" value="1"/>
</dbReference>
<feature type="compositionally biased region" description="Polar residues" evidence="1">
    <location>
        <begin position="135"/>
        <end position="153"/>
    </location>
</feature>